<organism evidence="3 4">
    <name type="scientific">Coffea arabica</name>
    <name type="common">Arabian coffee</name>
    <dbReference type="NCBI Taxonomy" id="13443"/>
    <lineage>
        <taxon>Eukaryota</taxon>
        <taxon>Viridiplantae</taxon>
        <taxon>Streptophyta</taxon>
        <taxon>Embryophyta</taxon>
        <taxon>Tracheophyta</taxon>
        <taxon>Spermatophyta</taxon>
        <taxon>Magnoliopsida</taxon>
        <taxon>eudicotyledons</taxon>
        <taxon>Gunneridae</taxon>
        <taxon>Pentapetalae</taxon>
        <taxon>asterids</taxon>
        <taxon>lamiids</taxon>
        <taxon>Gentianales</taxon>
        <taxon>Rubiaceae</taxon>
        <taxon>Ixoroideae</taxon>
        <taxon>Gardenieae complex</taxon>
        <taxon>Bertiereae - Coffeeae clade</taxon>
        <taxon>Coffeeae</taxon>
        <taxon>Coffea</taxon>
    </lineage>
</organism>
<feature type="region of interest" description="Disordered" evidence="1">
    <location>
        <begin position="1"/>
        <end position="20"/>
    </location>
</feature>
<name>A0A6P6SNG7_COFAR</name>
<sequence length="188" mass="21191">MANEAEERMAKISIQQEQQRRWEPPKAGVIKINTDAAISNQSVRTGKGIIARNWTGKLMRAKGIMECKMGTAMEEEALAVRAALVMAKAVGWTKIEVQSDCKSVVDQINASSVHDISIATVLEDIEELKKEFQECNFSFVYRTGNTCSHTLAQNAIKLVHDIEWNNEFPVWLMDMAWKDMRAIAPFCN</sequence>
<evidence type="ECO:0000313" key="4">
    <source>
        <dbReference type="RefSeq" id="XP_027067422.2"/>
    </source>
</evidence>
<dbReference type="Pfam" id="PF13456">
    <property type="entry name" value="RVT_3"/>
    <property type="match status" value="1"/>
</dbReference>
<gene>
    <name evidence="4" type="primary">LOC113693034</name>
</gene>
<dbReference type="PANTHER" id="PTHR47723:SF19">
    <property type="entry name" value="POLYNUCLEOTIDYL TRANSFERASE, RIBONUCLEASE H-LIKE SUPERFAMILY PROTEIN"/>
    <property type="match status" value="1"/>
</dbReference>
<protein>
    <recommendedName>
        <fullName evidence="2">RNase H type-1 domain-containing protein</fullName>
    </recommendedName>
</protein>
<feature type="domain" description="RNase H type-1" evidence="2">
    <location>
        <begin position="33"/>
        <end position="155"/>
    </location>
</feature>
<dbReference type="SUPFAM" id="SSF53098">
    <property type="entry name" value="Ribonuclease H-like"/>
    <property type="match status" value="1"/>
</dbReference>
<dbReference type="InterPro" id="IPR044730">
    <property type="entry name" value="RNase_H-like_dom_plant"/>
</dbReference>
<dbReference type="CDD" id="cd06222">
    <property type="entry name" value="RNase_H_like"/>
    <property type="match status" value="1"/>
</dbReference>
<reference evidence="3" key="1">
    <citation type="journal article" date="2025" name="Foods">
        <title>Unveiling the Microbial Signatures of Arabica Coffee Cherries: Insights into Ripeness Specific Diversity, Functional Traits, and Implications for Quality and Safety.</title>
        <authorList>
            <consortium name="RefSeq"/>
            <person name="Tenea G.N."/>
            <person name="Cifuentes V."/>
            <person name="Reyes P."/>
            <person name="Cevallos-Vallejos M."/>
        </authorList>
    </citation>
    <scope>NUCLEOTIDE SEQUENCE [LARGE SCALE GENOMIC DNA]</scope>
</reference>
<evidence type="ECO:0000259" key="2">
    <source>
        <dbReference type="Pfam" id="PF13456"/>
    </source>
</evidence>
<dbReference type="InterPro" id="IPR036397">
    <property type="entry name" value="RNaseH_sf"/>
</dbReference>
<dbReference type="GeneID" id="113693034"/>
<dbReference type="AlphaFoldDB" id="A0A6P6SNG7"/>
<dbReference type="OrthoDB" id="1305444at2759"/>
<dbReference type="GO" id="GO:0004523">
    <property type="term" value="F:RNA-DNA hybrid ribonuclease activity"/>
    <property type="evidence" value="ECO:0007669"/>
    <property type="project" value="InterPro"/>
</dbReference>
<dbReference type="InterPro" id="IPR002156">
    <property type="entry name" value="RNaseH_domain"/>
</dbReference>
<evidence type="ECO:0000256" key="1">
    <source>
        <dbReference type="SAM" id="MobiDB-lite"/>
    </source>
</evidence>
<dbReference type="InterPro" id="IPR053151">
    <property type="entry name" value="RNase_H-like"/>
</dbReference>
<dbReference type="Gene3D" id="3.30.420.10">
    <property type="entry name" value="Ribonuclease H-like superfamily/Ribonuclease H"/>
    <property type="match status" value="1"/>
</dbReference>
<dbReference type="PANTHER" id="PTHR47723">
    <property type="entry name" value="OS05G0353850 PROTEIN"/>
    <property type="match status" value="1"/>
</dbReference>
<proteinExistence type="predicted"/>
<feature type="compositionally biased region" description="Basic and acidic residues" evidence="1">
    <location>
        <begin position="1"/>
        <end position="10"/>
    </location>
</feature>
<dbReference type="InterPro" id="IPR012337">
    <property type="entry name" value="RNaseH-like_sf"/>
</dbReference>
<dbReference type="RefSeq" id="XP_027067422.2">
    <property type="nucleotide sequence ID" value="XM_027211621.2"/>
</dbReference>
<evidence type="ECO:0000313" key="3">
    <source>
        <dbReference type="Proteomes" id="UP001652660"/>
    </source>
</evidence>
<keyword evidence="3" id="KW-1185">Reference proteome</keyword>
<dbReference type="GO" id="GO:0003676">
    <property type="term" value="F:nucleic acid binding"/>
    <property type="evidence" value="ECO:0007669"/>
    <property type="project" value="InterPro"/>
</dbReference>
<dbReference type="Proteomes" id="UP001652660">
    <property type="component" value="Chromosome 6c"/>
</dbReference>
<accession>A0A6P6SNG7</accession>
<reference evidence="4" key="2">
    <citation type="submission" date="2025-08" db="UniProtKB">
        <authorList>
            <consortium name="RefSeq"/>
        </authorList>
    </citation>
    <scope>IDENTIFICATION</scope>
    <source>
        <tissue evidence="4">Leaves</tissue>
    </source>
</reference>